<comment type="pathway">
    <text evidence="5">Amine and polyamine degradation; ethanolamine degradation.</text>
</comment>
<dbReference type="PANTHER" id="PTHR39330">
    <property type="entry name" value="ETHANOLAMINE AMMONIA-LYASE LIGHT CHAIN"/>
    <property type="match status" value="1"/>
</dbReference>
<organism evidence="6 7">
    <name type="scientific">Bradyrhizobium manausense</name>
    <dbReference type="NCBI Taxonomy" id="989370"/>
    <lineage>
        <taxon>Bacteria</taxon>
        <taxon>Pseudomonadati</taxon>
        <taxon>Pseudomonadota</taxon>
        <taxon>Alphaproteobacteria</taxon>
        <taxon>Hyphomicrobiales</taxon>
        <taxon>Nitrobacteraceae</taxon>
        <taxon>Bradyrhizobium</taxon>
    </lineage>
</organism>
<dbReference type="GO" id="GO:0009350">
    <property type="term" value="C:ethanolamine ammonia-lyase complex"/>
    <property type="evidence" value="ECO:0007669"/>
    <property type="project" value="UniProtKB-UniRule"/>
</dbReference>
<comment type="catalytic activity">
    <reaction evidence="5">
        <text>ethanolamine = acetaldehyde + NH4(+)</text>
        <dbReference type="Rhea" id="RHEA:15313"/>
        <dbReference type="ChEBI" id="CHEBI:15343"/>
        <dbReference type="ChEBI" id="CHEBI:28938"/>
        <dbReference type="ChEBI" id="CHEBI:57603"/>
        <dbReference type="EC" id="4.3.1.7"/>
    </reaction>
</comment>
<feature type="binding site" evidence="5">
    <location>
        <position position="185"/>
    </location>
    <ligand>
        <name>adenosylcob(III)alamin</name>
        <dbReference type="ChEBI" id="CHEBI:18408"/>
    </ligand>
</feature>
<evidence type="ECO:0000256" key="3">
    <source>
        <dbReference type="ARBA" id="ARBA00023285"/>
    </source>
</evidence>
<name>A0A0R3D0S9_9BRAD</name>
<reference evidence="6 7" key="1">
    <citation type="submission" date="2015-09" db="EMBL/GenBank/DDBJ databases">
        <title>Draft Genome Sequence of Bradyrhizobium manausense Strain BR 3351T, a Novel Symbiotic Nitrogen-Fixing Alphaproteobacterium Isolated from Brazilian Amazon Rain Forest.</title>
        <authorList>
            <person name="De Araujo J.L."/>
            <person name="Zilli J.E."/>
        </authorList>
    </citation>
    <scope>NUCLEOTIDE SEQUENCE [LARGE SCALE GENOMIC DNA]</scope>
    <source>
        <strain evidence="6 7">BR3351</strain>
    </source>
</reference>
<keyword evidence="3 5" id="KW-0170">Cobalt</keyword>
<dbReference type="EMBL" id="LJYG01000112">
    <property type="protein sequence ID" value="KRQ00978.1"/>
    <property type="molecule type" value="Genomic_DNA"/>
</dbReference>
<comment type="similarity">
    <text evidence="5">Belongs to the EutC family.</text>
</comment>
<accession>A0A0R3D0S9</accession>
<dbReference type="NCBIfam" id="NF003971">
    <property type="entry name" value="PRK05465.1"/>
    <property type="match status" value="1"/>
</dbReference>
<dbReference type="GO" id="GO:0046336">
    <property type="term" value="P:ethanolamine catabolic process"/>
    <property type="evidence" value="ECO:0007669"/>
    <property type="project" value="UniProtKB-UniRule"/>
</dbReference>
<protein>
    <recommendedName>
        <fullName evidence="5">Ethanolamine ammonia-lyase small subunit</fullName>
        <shortName evidence="5">EAL small subunit</shortName>
        <ecNumber evidence="5">4.3.1.7</ecNumber>
    </recommendedName>
</protein>
<dbReference type="UniPathway" id="UPA00560"/>
<evidence type="ECO:0000256" key="1">
    <source>
        <dbReference type="ARBA" id="ARBA00022628"/>
    </source>
</evidence>
<comment type="function">
    <text evidence="5">Catalyzes the deamination of various vicinal amino-alcohols to oxo compounds. Allows this organism to utilize ethanolamine as the sole source of nitrogen and carbon in the presence of external vitamin B12.</text>
</comment>
<comment type="cofactor">
    <cofactor evidence="5">
        <name>adenosylcob(III)alamin</name>
        <dbReference type="ChEBI" id="CHEBI:18408"/>
    </cofactor>
    <text evidence="5">Binds between the large and small subunits.</text>
</comment>
<dbReference type="Proteomes" id="UP000051936">
    <property type="component" value="Unassembled WGS sequence"/>
</dbReference>
<keyword evidence="7" id="KW-1185">Reference proteome</keyword>
<keyword evidence="1 5" id="KW-0846">Cobalamin</keyword>
<dbReference type="GO" id="GO:0031419">
    <property type="term" value="F:cobalamin binding"/>
    <property type="evidence" value="ECO:0007669"/>
    <property type="project" value="UniProtKB-UniRule"/>
</dbReference>
<evidence type="ECO:0000313" key="6">
    <source>
        <dbReference type="EMBL" id="KRQ00978.1"/>
    </source>
</evidence>
<dbReference type="EC" id="4.3.1.7" evidence="5"/>
<comment type="subunit">
    <text evidence="5">The basic unit is a heterodimer which dimerizes to form tetramers. The heterotetramers trimerize; 6 large subunits form a core ring with 6 small subunits projecting outwards.</text>
</comment>
<dbReference type="GO" id="GO:0008851">
    <property type="term" value="F:ethanolamine ammonia-lyase activity"/>
    <property type="evidence" value="ECO:0007669"/>
    <property type="project" value="UniProtKB-UniRule"/>
</dbReference>
<dbReference type="AlphaFoldDB" id="A0A0R3D0S9"/>
<dbReference type="RefSeq" id="WP_057758569.1">
    <property type="nucleotide sequence ID" value="NZ_LJYG01000112.1"/>
</dbReference>
<dbReference type="InterPro" id="IPR042255">
    <property type="entry name" value="EutC_N"/>
</dbReference>
<sequence length="265" mass="28315">MIRDDPPRDGDQLAVLDKLAGLRRFTPARIALGRCGSGQPTMTGLNFMLDHARARDAVHAALDCEALGRSLRERNWDVIAVRSSAADRAEYLRRPDLGRRLSPEGRLAIEGQRRGNDVAIAAADGLSASAVEINLLPLLDHLQPLLLAKGLTVGPIVLVEQGRVAIGDEIGETLGARLVVVLIGERPGLSAADSLGAYMTWQPRIGTMDSNRNCISNIRPAGLLPEDAAAQIVGLVELAFRHAVTGVQLNDLRGADAMPLVGPRE</sequence>
<feature type="binding site" evidence="5">
    <location>
        <position position="214"/>
    </location>
    <ligand>
        <name>adenosylcob(III)alamin</name>
        <dbReference type="ChEBI" id="CHEBI:18408"/>
    </ligand>
</feature>
<dbReference type="InterPro" id="IPR042251">
    <property type="entry name" value="EutC_C"/>
</dbReference>
<gene>
    <name evidence="5" type="primary">eutC</name>
    <name evidence="6" type="ORF">AOQ71_38965</name>
</gene>
<dbReference type="STRING" id="989370.AOQ71_38965"/>
<evidence type="ECO:0000256" key="5">
    <source>
        <dbReference type="HAMAP-Rule" id="MF_00601"/>
    </source>
</evidence>
<dbReference type="Pfam" id="PF05985">
    <property type="entry name" value="EutC"/>
    <property type="match status" value="1"/>
</dbReference>
<comment type="caution">
    <text evidence="6">The sequence shown here is derived from an EMBL/GenBank/DDBJ whole genome shotgun (WGS) entry which is preliminary data.</text>
</comment>
<dbReference type="GO" id="GO:0006520">
    <property type="term" value="P:amino acid metabolic process"/>
    <property type="evidence" value="ECO:0007669"/>
    <property type="project" value="InterPro"/>
</dbReference>
<dbReference type="OrthoDB" id="114248at2"/>
<dbReference type="PANTHER" id="PTHR39330:SF1">
    <property type="entry name" value="ETHANOLAMINE AMMONIA-LYASE SMALL SUBUNIT"/>
    <property type="match status" value="1"/>
</dbReference>
<keyword evidence="2 5" id="KW-0456">Lyase</keyword>
<keyword evidence="4 5" id="KW-1283">Bacterial microcompartment</keyword>
<evidence type="ECO:0000256" key="4">
    <source>
        <dbReference type="ARBA" id="ARBA00024446"/>
    </source>
</evidence>
<dbReference type="Gene3D" id="3.40.50.11240">
    <property type="entry name" value="Ethanolamine ammonia-lyase light chain (EutC)"/>
    <property type="match status" value="1"/>
</dbReference>
<proteinExistence type="inferred from homology"/>
<evidence type="ECO:0000313" key="7">
    <source>
        <dbReference type="Proteomes" id="UP000051936"/>
    </source>
</evidence>
<dbReference type="GO" id="GO:0031471">
    <property type="term" value="C:ethanolamine degradation polyhedral organelle"/>
    <property type="evidence" value="ECO:0007669"/>
    <property type="project" value="UniProtKB-UniRule"/>
</dbReference>
<dbReference type="PIRSF" id="PIRSF018982">
    <property type="entry name" value="EutC"/>
    <property type="match status" value="1"/>
</dbReference>
<dbReference type="Gene3D" id="1.10.30.40">
    <property type="entry name" value="Ethanolamine ammonia-lyase light chain (EutC), N-terminal domain"/>
    <property type="match status" value="1"/>
</dbReference>
<feature type="binding site" evidence="5">
    <location>
        <position position="164"/>
    </location>
    <ligand>
        <name>adenosylcob(III)alamin</name>
        <dbReference type="ChEBI" id="CHEBI:18408"/>
    </ligand>
</feature>
<comment type="subcellular location">
    <subcellularLocation>
        <location evidence="5">Bacterial microcompartment</location>
    </subcellularLocation>
</comment>
<evidence type="ECO:0000256" key="2">
    <source>
        <dbReference type="ARBA" id="ARBA00023239"/>
    </source>
</evidence>
<dbReference type="InterPro" id="IPR009246">
    <property type="entry name" value="EutC"/>
</dbReference>
<dbReference type="HAMAP" id="MF_00601">
    <property type="entry name" value="EutC"/>
    <property type="match status" value="1"/>
</dbReference>